<evidence type="ECO:0000313" key="1">
    <source>
        <dbReference type="EMBL" id="GAI58592.1"/>
    </source>
</evidence>
<dbReference type="EMBL" id="BARV01037053">
    <property type="protein sequence ID" value="GAI58592.1"/>
    <property type="molecule type" value="Genomic_DNA"/>
</dbReference>
<dbReference type="AlphaFoldDB" id="X1PQT5"/>
<protein>
    <submittedName>
        <fullName evidence="1">Uncharacterized protein</fullName>
    </submittedName>
</protein>
<sequence length="31" mass="3475">LMSKIFKGAPKGQVNPSDLAKFLLQFLQNIQ</sequence>
<proteinExistence type="predicted"/>
<reference evidence="1" key="1">
    <citation type="journal article" date="2014" name="Front. Microbiol.">
        <title>High frequency of phylogenetically diverse reductive dehalogenase-homologous genes in deep subseafloor sedimentary metagenomes.</title>
        <authorList>
            <person name="Kawai M."/>
            <person name="Futagami T."/>
            <person name="Toyoda A."/>
            <person name="Takaki Y."/>
            <person name="Nishi S."/>
            <person name="Hori S."/>
            <person name="Arai W."/>
            <person name="Tsubouchi T."/>
            <person name="Morono Y."/>
            <person name="Uchiyama I."/>
            <person name="Ito T."/>
            <person name="Fujiyama A."/>
            <person name="Inagaki F."/>
            <person name="Takami H."/>
        </authorList>
    </citation>
    <scope>NUCLEOTIDE SEQUENCE</scope>
    <source>
        <strain evidence="1">Expedition CK06-06</strain>
    </source>
</reference>
<gene>
    <name evidence="1" type="ORF">S06H3_57406</name>
</gene>
<organism evidence="1">
    <name type="scientific">marine sediment metagenome</name>
    <dbReference type="NCBI Taxonomy" id="412755"/>
    <lineage>
        <taxon>unclassified sequences</taxon>
        <taxon>metagenomes</taxon>
        <taxon>ecological metagenomes</taxon>
    </lineage>
</organism>
<feature type="non-terminal residue" evidence="1">
    <location>
        <position position="1"/>
    </location>
</feature>
<accession>X1PQT5</accession>
<comment type="caution">
    <text evidence="1">The sequence shown here is derived from an EMBL/GenBank/DDBJ whole genome shotgun (WGS) entry which is preliminary data.</text>
</comment>
<name>X1PQT5_9ZZZZ</name>